<reference evidence="1" key="1">
    <citation type="submission" date="2021-02" db="EMBL/GenBank/DDBJ databases">
        <authorList>
            <person name="Nowell W R."/>
        </authorList>
    </citation>
    <scope>NUCLEOTIDE SEQUENCE</scope>
</reference>
<comment type="caution">
    <text evidence="1">The sequence shown here is derived from an EMBL/GenBank/DDBJ whole genome shotgun (WGS) entry which is preliminary data.</text>
</comment>
<evidence type="ECO:0000313" key="2">
    <source>
        <dbReference type="Proteomes" id="UP000663823"/>
    </source>
</evidence>
<evidence type="ECO:0000313" key="1">
    <source>
        <dbReference type="EMBL" id="CAF4001032.1"/>
    </source>
</evidence>
<feature type="non-terminal residue" evidence="1">
    <location>
        <position position="1"/>
    </location>
</feature>
<accession>A0A819NLJ6</accession>
<sequence>LSLADPIIDQFCINILPKIHYNVKSLTVDSIYMERILLTGNYPNLTELKLFNFNDKFVSHYFTVESSFRHIFQRQITDLILVFKDDFNEITIKYYTIDIYGYILKFFENLKHLSIIR</sequence>
<dbReference type="EMBL" id="CAJOAX010007114">
    <property type="protein sequence ID" value="CAF4001032.1"/>
    <property type="molecule type" value="Genomic_DNA"/>
</dbReference>
<name>A0A819NLJ6_9BILA</name>
<proteinExistence type="predicted"/>
<protein>
    <submittedName>
        <fullName evidence="1">Uncharacterized protein</fullName>
    </submittedName>
</protein>
<gene>
    <name evidence="1" type="ORF">OTI717_LOCUS29013</name>
</gene>
<dbReference type="AlphaFoldDB" id="A0A819NLJ6"/>
<dbReference type="Proteomes" id="UP000663823">
    <property type="component" value="Unassembled WGS sequence"/>
</dbReference>
<organism evidence="1 2">
    <name type="scientific">Rotaria sordida</name>
    <dbReference type="NCBI Taxonomy" id="392033"/>
    <lineage>
        <taxon>Eukaryota</taxon>
        <taxon>Metazoa</taxon>
        <taxon>Spiralia</taxon>
        <taxon>Gnathifera</taxon>
        <taxon>Rotifera</taxon>
        <taxon>Eurotatoria</taxon>
        <taxon>Bdelloidea</taxon>
        <taxon>Philodinida</taxon>
        <taxon>Philodinidae</taxon>
        <taxon>Rotaria</taxon>
    </lineage>
</organism>